<comment type="caution">
    <text evidence="2">The sequence shown here is derived from an EMBL/GenBank/DDBJ whole genome shotgun (WGS) entry which is preliminary data.</text>
</comment>
<feature type="chain" id="PRO_5019420723" description="DUF4906 domain-containing protein" evidence="1">
    <location>
        <begin position="20"/>
        <end position="553"/>
    </location>
</feature>
<dbReference type="EMBL" id="QSGO01000006">
    <property type="protein sequence ID" value="RHB35532.1"/>
    <property type="molecule type" value="Genomic_DNA"/>
</dbReference>
<dbReference type="RefSeq" id="WP_122201493.1">
    <property type="nucleotide sequence ID" value="NZ_CABJFV010000006.1"/>
</dbReference>
<dbReference type="PROSITE" id="PS51257">
    <property type="entry name" value="PROKAR_LIPOPROTEIN"/>
    <property type="match status" value="1"/>
</dbReference>
<evidence type="ECO:0000256" key="1">
    <source>
        <dbReference type="SAM" id="SignalP"/>
    </source>
</evidence>
<proteinExistence type="predicted"/>
<keyword evidence="1" id="KW-0732">Signal</keyword>
<evidence type="ECO:0008006" key="4">
    <source>
        <dbReference type="Google" id="ProtNLM"/>
    </source>
</evidence>
<evidence type="ECO:0000313" key="2">
    <source>
        <dbReference type="EMBL" id="RHB35532.1"/>
    </source>
</evidence>
<evidence type="ECO:0000313" key="3">
    <source>
        <dbReference type="Proteomes" id="UP000284379"/>
    </source>
</evidence>
<protein>
    <recommendedName>
        <fullName evidence="4">DUF4906 domain-containing protein</fullName>
    </recommendedName>
</protein>
<dbReference type="Proteomes" id="UP000284379">
    <property type="component" value="Unassembled WGS sequence"/>
</dbReference>
<accession>A0A413VPR7</accession>
<reference evidence="2 3" key="1">
    <citation type="submission" date="2018-08" db="EMBL/GenBank/DDBJ databases">
        <title>A genome reference for cultivated species of the human gut microbiota.</title>
        <authorList>
            <person name="Zou Y."/>
            <person name="Xue W."/>
            <person name="Luo G."/>
        </authorList>
    </citation>
    <scope>NUCLEOTIDE SEQUENCE [LARGE SCALE GENOMIC DNA]</scope>
    <source>
        <strain evidence="2 3">AM40-30BH</strain>
    </source>
</reference>
<sequence length="553" mass="60404">MIKKLFGIALFTFVIGACSSVEDSLLETPVDPIEEPGLIAYPRKNNLGNMTRNESMASDWESWETVTLASGDSVFVPWVDTSSSDIPKEIRTDIKATDGWDLIVHTVNGHGERGLNYLIFHNKFTGILKAFYYLEQSGAQLQNTAIWKIHFESPQSLLAFASDYAGDATKDSPSDLYLGNITNNSAKGYSVGWNCFQFELAYDPDFLTGSLQFIPESMTTANITLEGDFESETSGLIISITNSNPLSGAVEGVAKMGGSAAEKWVAKQVADGAFKKIGSLLEGGVKGIVKTGVSKLLGSFIGGFNSAKETTQQVQLKTNGTVKLKGNITSMQSGMLAPISFSISKENVGTLGAWGAVKKTVIYLHPLATYEEKDESNEFSYIYELEGLNGADIQTVINPELLPYVTSYKFNYDVYQDSGVSVWHALGNDLGNNFEFEISSPYNLYKNIYSITSSCRVPIMYKNFSGELLPPYGTPAPYAVYLPDAPLGGGSLGFNRTFDLTSHFIVVVTLTLETNINGVQSTVVNNQTFIPDVKWNPTLLESAKGKYYPHVDK</sequence>
<feature type="signal peptide" evidence="1">
    <location>
        <begin position="1"/>
        <end position="19"/>
    </location>
</feature>
<organism evidence="2 3">
    <name type="scientific">Bacteroides nordii</name>
    <dbReference type="NCBI Taxonomy" id="291645"/>
    <lineage>
        <taxon>Bacteria</taxon>
        <taxon>Pseudomonadati</taxon>
        <taxon>Bacteroidota</taxon>
        <taxon>Bacteroidia</taxon>
        <taxon>Bacteroidales</taxon>
        <taxon>Bacteroidaceae</taxon>
        <taxon>Bacteroides</taxon>
    </lineage>
</organism>
<name>A0A413VPR7_9BACE</name>
<dbReference type="AlphaFoldDB" id="A0A413VPR7"/>
<gene>
    <name evidence="2" type="ORF">DW888_10460</name>
</gene>